<gene>
    <name evidence="1" type="ORF">ACOLOM_LOCUS2710</name>
</gene>
<evidence type="ECO:0000313" key="2">
    <source>
        <dbReference type="Proteomes" id="UP000789525"/>
    </source>
</evidence>
<proteinExistence type="predicted"/>
<name>A0ACA9KZE8_9GLOM</name>
<protein>
    <submittedName>
        <fullName evidence="1">1461_t:CDS:1</fullName>
    </submittedName>
</protein>
<reference evidence="1" key="1">
    <citation type="submission" date="2021-06" db="EMBL/GenBank/DDBJ databases">
        <authorList>
            <person name="Kallberg Y."/>
            <person name="Tangrot J."/>
            <person name="Rosling A."/>
        </authorList>
    </citation>
    <scope>NUCLEOTIDE SEQUENCE</scope>
    <source>
        <strain evidence="1">CL356</strain>
    </source>
</reference>
<keyword evidence="2" id="KW-1185">Reference proteome</keyword>
<comment type="caution">
    <text evidence="1">The sequence shown here is derived from an EMBL/GenBank/DDBJ whole genome shotgun (WGS) entry which is preliminary data.</text>
</comment>
<accession>A0ACA9KZE8</accession>
<dbReference type="EMBL" id="CAJVPT010003705">
    <property type="protein sequence ID" value="CAG8498969.1"/>
    <property type="molecule type" value="Genomic_DNA"/>
</dbReference>
<organism evidence="1 2">
    <name type="scientific">Acaulospora colombiana</name>
    <dbReference type="NCBI Taxonomy" id="27376"/>
    <lineage>
        <taxon>Eukaryota</taxon>
        <taxon>Fungi</taxon>
        <taxon>Fungi incertae sedis</taxon>
        <taxon>Mucoromycota</taxon>
        <taxon>Glomeromycotina</taxon>
        <taxon>Glomeromycetes</taxon>
        <taxon>Diversisporales</taxon>
        <taxon>Acaulosporaceae</taxon>
        <taxon>Acaulospora</taxon>
    </lineage>
</organism>
<evidence type="ECO:0000313" key="1">
    <source>
        <dbReference type="EMBL" id="CAG8498969.1"/>
    </source>
</evidence>
<dbReference type="Proteomes" id="UP000789525">
    <property type="component" value="Unassembled WGS sequence"/>
</dbReference>
<sequence>MITGLLIWRTAVRGQRIIAKDPLKEMGILRPRPLECFLLLNMFHVCGPILSLNAFAAISGIYMDNNDEEKANFWIKVHYIVWSSFCWVIITALVYFGGKLTDIILKHIKDTKEAGRAKPMKVRSLEQGLKKLRWILGVIVGVLVFFAIASLIFGLFRDFVLTYSSFLSHALAASWILIGESALYFKRDNKEPVQILPHSNVSHGDIPVQPYNGDYTSSKTDEVESYPMRPVKLEATRFTSSNDDSKISELSYQQSQTEYWSRNSSPDDPRTVQPITPASVLTHNSEPSLPK</sequence>